<keyword evidence="3" id="KW-1185">Reference proteome</keyword>
<proteinExistence type="predicted"/>
<accession>A0A5N6U804</accession>
<sequence length="64" mass="6923">MMASLLVYAGANLFMLDAYGPLYGASASGATMLSRYIMSFAFLCLHCGCFRLSVRAGELAFWPS</sequence>
<keyword evidence="1" id="KW-0812">Transmembrane</keyword>
<gene>
    <name evidence="2" type="ORF">BDV25DRAFT_147439</name>
</gene>
<keyword evidence="1" id="KW-0472">Membrane</keyword>
<reference evidence="2 3" key="1">
    <citation type="submission" date="2019-04" db="EMBL/GenBank/DDBJ databases">
        <title>Friends and foes A comparative genomics study of 23 Aspergillus species from section Flavi.</title>
        <authorList>
            <consortium name="DOE Joint Genome Institute"/>
            <person name="Kjaerbolling I."/>
            <person name="Vesth T."/>
            <person name="Frisvad J.C."/>
            <person name="Nybo J.L."/>
            <person name="Theobald S."/>
            <person name="Kildgaard S."/>
            <person name="Isbrandt T."/>
            <person name="Kuo A."/>
            <person name="Sato A."/>
            <person name="Lyhne E.K."/>
            <person name="Kogle M.E."/>
            <person name="Wiebenga A."/>
            <person name="Kun R.S."/>
            <person name="Lubbers R.J."/>
            <person name="Makela M.R."/>
            <person name="Barry K."/>
            <person name="Chovatia M."/>
            <person name="Clum A."/>
            <person name="Daum C."/>
            <person name="Haridas S."/>
            <person name="He G."/>
            <person name="LaButti K."/>
            <person name="Lipzen A."/>
            <person name="Mondo S."/>
            <person name="Riley R."/>
            <person name="Salamov A."/>
            <person name="Simmons B.A."/>
            <person name="Magnuson J.K."/>
            <person name="Henrissat B."/>
            <person name="Mortensen U.H."/>
            <person name="Larsen T.O."/>
            <person name="Devries R.P."/>
            <person name="Grigoriev I.V."/>
            <person name="Machida M."/>
            <person name="Baker S.E."/>
            <person name="Andersen M.R."/>
        </authorList>
    </citation>
    <scope>NUCLEOTIDE SEQUENCE [LARGE SCALE GENOMIC DNA]</scope>
    <source>
        <strain evidence="2 3">IBT 18842</strain>
    </source>
</reference>
<evidence type="ECO:0000313" key="2">
    <source>
        <dbReference type="EMBL" id="KAE8154539.1"/>
    </source>
</evidence>
<dbReference type="Proteomes" id="UP000325780">
    <property type="component" value="Unassembled WGS sequence"/>
</dbReference>
<protein>
    <submittedName>
        <fullName evidence="2">Uncharacterized protein</fullName>
    </submittedName>
</protein>
<evidence type="ECO:0000313" key="3">
    <source>
        <dbReference type="Proteomes" id="UP000325780"/>
    </source>
</evidence>
<feature type="transmembrane region" description="Helical" evidence="1">
    <location>
        <begin position="36"/>
        <end position="54"/>
    </location>
</feature>
<dbReference type="EMBL" id="ML742028">
    <property type="protein sequence ID" value="KAE8154539.1"/>
    <property type="molecule type" value="Genomic_DNA"/>
</dbReference>
<keyword evidence="1" id="KW-1133">Transmembrane helix</keyword>
<evidence type="ECO:0000256" key="1">
    <source>
        <dbReference type="SAM" id="Phobius"/>
    </source>
</evidence>
<dbReference type="OrthoDB" id="3936150at2759"/>
<organism evidence="2 3">
    <name type="scientific">Aspergillus avenaceus</name>
    <dbReference type="NCBI Taxonomy" id="36643"/>
    <lineage>
        <taxon>Eukaryota</taxon>
        <taxon>Fungi</taxon>
        <taxon>Dikarya</taxon>
        <taxon>Ascomycota</taxon>
        <taxon>Pezizomycotina</taxon>
        <taxon>Eurotiomycetes</taxon>
        <taxon>Eurotiomycetidae</taxon>
        <taxon>Eurotiales</taxon>
        <taxon>Aspergillaceae</taxon>
        <taxon>Aspergillus</taxon>
        <taxon>Aspergillus subgen. Circumdati</taxon>
    </lineage>
</organism>
<dbReference type="AlphaFoldDB" id="A0A5N6U804"/>
<name>A0A5N6U804_ASPAV</name>